<dbReference type="InterPro" id="IPR048641">
    <property type="entry name" value="RlmN_N"/>
</dbReference>
<protein>
    <recommendedName>
        <fullName evidence="8">Radical SAM core domain-containing protein</fullName>
    </recommendedName>
</protein>
<proteinExistence type="predicted"/>
<evidence type="ECO:0000256" key="7">
    <source>
        <dbReference type="ARBA" id="ARBA00023014"/>
    </source>
</evidence>
<evidence type="ECO:0000256" key="5">
    <source>
        <dbReference type="ARBA" id="ARBA00022723"/>
    </source>
</evidence>
<keyword evidence="4" id="KW-0949">S-adenosyl-L-methionine</keyword>
<sequence length="163" mass="19521">MIKALNIYDFSKFELEEFLTSKNYPKYRTSQIWRYLYRNNIDNFEDMKNIPIDLISDLNKYFFIEKLKEMNYVISKDKSTYKSLFKLTDNLRIETVLMNYPSDDHRKPRKTICVSSQVGCALGCTFCATGQQGFFRQLKTGEIISQIMYFKKLEDKKYFDSYL</sequence>
<dbReference type="PANTHER" id="PTHR30544">
    <property type="entry name" value="23S RRNA METHYLTRANSFERASE"/>
    <property type="match status" value="1"/>
</dbReference>
<dbReference type="GO" id="GO:0003824">
    <property type="term" value="F:catalytic activity"/>
    <property type="evidence" value="ECO:0007669"/>
    <property type="project" value="InterPro"/>
</dbReference>
<evidence type="ECO:0000256" key="1">
    <source>
        <dbReference type="ARBA" id="ARBA00001966"/>
    </source>
</evidence>
<dbReference type="EMBL" id="UINC01219545">
    <property type="protein sequence ID" value="SVE47056.1"/>
    <property type="molecule type" value="Genomic_DNA"/>
</dbReference>
<dbReference type="Gene3D" id="1.10.150.530">
    <property type="match status" value="1"/>
</dbReference>
<evidence type="ECO:0000256" key="2">
    <source>
        <dbReference type="ARBA" id="ARBA00022485"/>
    </source>
</evidence>
<dbReference type="Pfam" id="PF21016">
    <property type="entry name" value="RlmN_N"/>
    <property type="match status" value="1"/>
</dbReference>
<comment type="cofactor">
    <cofactor evidence="1">
        <name>[4Fe-4S] cluster</name>
        <dbReference type="ChEBI" id="CHEBI:49883"/>
    </cofactor>
</comment>
<evidence type="ECO:0000256" key="6">
    <source>
        <dbReference type="ARBA" id="ARBA00023004"/>
    </source>
</evidence>
<evidence type="ECO:0000256" key="4">
    <source>
        <dbReference type="ARBA" id="ARBA00022691"/>
    </source>
</evidence>
<keyword evidence="2" id="KW-0004">4Fe-4S</keyword>
<evidence type="ECO:0000259" key="8">
    <source>
        <dbReference type="PROSITE" id="PS51918"/>
    </source>
</evidence>
<dbReference type="GO" id="GO:0051539">
    <property type="term" value="F:4 iron, 4 sulfur cluster binding"/>
    <property type="evidence" value="ECO:0007669"/>
    <property type="project" value="UniProtKB-KW"/>
</dbReference>
<reference evidence="9" key="1">
    <citation type="submission" date="2018-05" db="EMBL/GenBank/DDBJ databases">
        <authorList>
            <person name="Lanie J.A."/>
            <person name="Ng W.-L."/>
            <person name="Kazmierczak K.M."/>
            <person name="Andrzejewski T.M."/>
            <person name="Davidsen T.M."/>
            <person name="Wayne K.J."/>
            <person name="Tettelin H."/>
            <person name="Glass J.I."/>
            <person name="Rusch D."/>
            <person name="Podicherti R."/>
            <person name="Tsui H.-C.T."/>
            <person name="Winkler M.E."/>
        </authorList>
    </citation>
    <scope>NUCLEOTIDE SEQUENCE</scope>
</reference>
<keyword evidence="5" id="KW-0479">Metal-binding</keyword>
<keyword evidence="6" id="KW-0408">Iron</keyword>
<dbReference type="PROSITE" id="PS51918">
    <property type="entry name" value="RADICAL_SAM"/>
    <property type="match status" value="1"/>
</dbReference>
<dbReference type="PANTHER" id="PTHR30544:SF5">
    <property type="entry name" value="RADICAL SAM CORE DOMAIN-CONTAINING PROTEIN"/>
    <property type="match status" value="1"/>
</dbReference>
<organism evidence="9">
    <name type="scientific">marine metagenome</name>
    <dbReference type="NCBI Taxonomy" id="408172"/>
    <lineage>
        <taxon>unclassified sequences</taxon>
        <taxon>metagenomes</taxon>
        <taxon>ecological metagenomes</taxon>
    </lineage>
</organism>
<evidence type="ECO:0000256" key="3">
    <source>
        <dbReference type="ARBA" id="ARBA00022552"/>
    </source>
</evidence>
<dbReference type="InterPro" id="IPR040072">
    <property type="entry name" value="Methyltransferase_A"/>
</dbReference>
<gene>
    <name evidence="9" type="ORF">METZ01_LOCUS499910</name>
</gene>
<dbReference type="GO" id="GO:0030488">
    <property type="term" value="P:tRNA methylation"/>
    <property type="evidence" value="ECO:0007669"/>
    <property type="project" value="TreeGrafter"/>
</dbReference>
<dbReference type="Gene3D" id="3.20.20.70">
    <property type="entry name" value="Aldolase class I"/>
    <property type="match status" value="1"/>
</dbReference>
<dbReference type="AlphaFoldDB" id="A0A383DRD0"/>
<dbReference type="InterPro" id="IPR007197">
    <property type="entry name" value="rSAM"/>
</dbReference>
<name>A0A383DRD0_9ZZZZ</name>
<keyword evidence="7" id="KW-0411">Iron-sulfur</keyword>
<dbReference type="GO" id="GO:0070475">
    <property type="term" value="P:rRNA base methylation"/>
    <property type="evidence" value="ECO:0007669"/>
    <property type="project" value="TreeGrafter"/>
</dbReference>
<accession>A0A383DRD0</accession>
<evidence type="ECO:0000313" key="9">
    <source>
        <dbReference type="EMBL" id="SVE47056.1"/>
    </source>
</evidence>
<dbReference type="GO" id="GO:0046872">
    <property type="term" value="F:metal ion binding"/>
    <property type="evidence" value="ECO:0007669"/>
    <property type="project" value="UniProtKB-KW"/>
</dbReference>
<keyword evidence="3" id="KW-0698">rRNA processing</keyword>
<feature type="domain" description="Radical SAM core" evidence="8">
    <location>
        <begin position="106"/>
        <end position="163"/>
    </location>
</feature>
<feature type="non-terminal residue" evidence="9">
    <location>
        <position position="163"/>
    </location>
</feature>
<dbReference type="InterPro" id="IPR013785">
    <property type="entry name" value="Aldolase_TIM"/>
</dbReference>